<evidence type="ECO:0000256" key="1">
    <source>
        <dbReference type="ARBA" id="ARBA00022690"/>
    </source>
</evidence>
<keyword evidence="2" id="KW-0722">Serine protease inhibitor</keyword>
<dbReference type="Gene3D" id="3.30.60.30">
    <property type="match status" value="1"/>
</dbReference>
<dbReference type="GO" id="GO:0030154">
    <property type="term" value="P:cell differentiation"/>
    <property type="evidence" value="ECO:0007669"/>
    <property type="project" value="TreeGrafter"/>
</dbReference>
<evidence type="ECO:0000313" key="7">
    <source>
        <dbReference type="Proteomes" id="UP000265427"/>
    </source>
</evidence>
<accession>A0A396ZYF3</accession>
<feature type="chain" id="PRO_5017191653" description="Kazal-like domain-containing protein" evidence="4">
    <location>
        <begin position="22"/>
        <end position="67"/>
    </location>
</feature>
<evidence type="ECO:0000259" key="5">
    <source>
        <dbReference type="PROSITE" id="PS51465"/>
    </source>
</evidence>
<evidence type="ECO:0000313" key="6">
    <source>
        <dbReference type="EMBL" id="RHX99655.1"/>
    </source>
</evidence>
<evidence type="ECO:0000256" key="4">
    <source>
        <dbReference type="SAM" id="SignalP"/>
    </source>
</evidence>
<keyword evidence="3" id="KW-1015">Disulfide bond</keyword>
<comment type="caution">
    <text evidence="6">The sequence shown here is derived from an EMBL/GenBank/DDBJ whole genome shotgun (WGS) entry which is preliminary data.</text>
</comment>
<dbReference type="AlphaFoldDB" id="A0A396ZYF3"/>
<name>A0A396ZYF3_APHAT</name>
<evidence type="ECO:0000256" key="2">
    <source>
        <dbReference type="ARBA" id="ARBA00022900"/>
    </source>
</evidence>
<reference evidence="6 7" key="1">
    <citation type="submission" date="2018-08" db="EMBL/GenBank/DDBJ databases">
        <title>Aphanomyces genome sequencing and annotation.</title>
        <authorList>
            <person name="Minardi D."/>
            <person name="Oidtmann B."/>
            <person name="Van Der Giezen M."/>
            <person name="Studholme D.J."/>
        </authorList>
    </citation>
    <scope>NUCLEOTIDE SEQUENCE [LARGE SCALE GENOMIC DNA]</scope>
    <source>
        <strain evidence="6 7">Kv</strain>
    </source>
</reference>
<keyword evidence="1" id="KW-0646">Protease inhibitor</keyword>
<feature type="non-terminal residue" evidence="6">
    <location>
        <position position="67"/>
    </location>
</feature>
<dbReference type="Pfam" id="PF07648">
    <property type="entry name" value="Kazal_2"/>
    <property type="match status" value="1"/>
</dbReference>
<dbReference type="PANTHER" id="PTHR10913:SF45">
    <property type="entry name" value="FOLLISTATIN, ISOFORM A-RELATED"/>
    <property type="match status" value="1"/>
</dbReference>
<dbReference type="InterPro" id="IPR002350">
    <property type="entry name" value="Kazal_dom"/>
</dbReference>
<sequence>MHLTSTIVAVLLAASTTTTTAQCELNCITVVDPVCGSNNKTYSNACLLQVDACTTKENITIARPGAC</sequence>
<keyword evidence="4" id="KW-0732">Signal</keyword>
<protein>
    <recommendedName>
        <fullName evidence="5">Kazal-like domain-containing protein</fullName>
    </recommendedName>
</protein>
<organism evidence="6 7">
    <name type="scientific">Aphanomyces astaci</name>
    <name type="common">Crayfish plague agent</name>
    <dbReference type="NCBI Taxonomy" id="112090"/>
    <lineage>
        <taxon>Eukaryota</taxon>
        <taxon>Sar</taxon>
        <taxon>Stramenopiles</taxon>
        <taxon>Oomycota</taxon>
        <taxon>Saprolegniomycetes</taxon>
        <taxon>Saprolegniales</taxon>
        <taxon>Verrucalvaceae</taxon>
        <taxon>Aphanomyces</taxon>
    </lineage>
</organism>
<dbReference type="CDD" id="cd00104">
    <property type="entry name" value="KAZAL_FS"/>
    <property type="match status" value="1"/>
</dbReference>
<dbReference type="EMBL" id="QUSZ01009003">
    <property type="protein sequence ID" value="RHX99655.1"/>
    <property type="molecule type" value="Genomic_DNA"/>
</dbReference>
<dbReference type="InterPro" id="IPR050653">
    <property type="entry name" value="Prot_Inhib_GrowthFact_Antg"/>
</dbReference>
<dbReference type="Proteomes" id="UP000265427">
    <property type="component" value="Unassembled WGS sequence"/>
</dbReference>
<evidence type="ECO:0000256" key="3">
    <source>
        <dbReference type="ARBA" id="ARBA00023157"/>
    </source>
</evidence>
<dbReference type="SUPFAM" id="SSF100895">
    <property type="entry name" value="Kazal-type serine protease inhibitors"/>
    <property type="match status" value="1"/>
</dbReference>
<dbReference type="InterPro" id="IPR036058">
    <property type="entry name" value="Kazal_dom_sf"/>
</dbReference>
<gene>
    <name evidence="6" type="ORF">DYB36_012033</name>
</gene>
<dbReference type="SMART" id="SM00280">
    <property type="entry name" value="KAZAL"/>
    <property type="match status" value="1"/>
</dbReference>
<proteinExistence type="predicted"/>
<dbReference type="PROSITE" id="PS51465">
    <property type="entry name" value="KAZAL_2"/>
    <property type="match status" value="1"/>
</dbReference>
<feature type="signal peptide" evidence="4">
    <location>
        <begin position="1"/>
        <end position="21"/>
    </location>
</feature>
<feature type="domain" description="Kazal-like" evidence="5">
    <location>
        <begin position="17"/>
        <end position="67"/>
    </location>
</feature>
<dbReference type="VEuPathDB" id="FungiDB:H257_09881"/>
<dbReference type="GO" id="GO:0005576">
    <property type="term" value="C:extracellular region"/>
    <property type="evidence" value="ECO:0007669"/>
    <property type="project" value="TreeGrafter"/>
</dbReference>
<dbReference type="PANTHER" id="PTHR10913">
    <property type="entry name" value="FOLLISTATIN-RELATED"/>
    <property type="match status" value="1"/>
</dbReference>